<comment type="similarity">
    <text evidence="7">Belongs to the terpene synthase family. Tpsa subfamily.</text>
</comment>
<gene>
    <name evidence="12" type="ORF">ISN44_As12g021330</name>
</gene>
<dbReference type="InterPro" id="IPR001906">
    <property type="entry name" value="Terpene_synth_N"/>
</dbReference>
<dbReference type="CDD" id="cd00684">
    <property type="entry name" value="Terpene_cyclase_plant_C1"/>
    <property type="match status" value="2"/>
</dbReference>
<dbReference type="FunFam" id="1.50.10.130:FF:000001">
    <property type="entry name" value="Isoprene synthase, chloroplastic"/>
    <property type="match status" value="2"/>
</dbReference>
<feature type="domain" description="Integrase catalytic" evidence="11">
    <location>
        <begin position="1572"/>
        <end position="1750"/>
    </location>
</feature>
<keyword evidence="4" id="KW-0460">Magnesium</keyword>
<dbReference type="PANTHER" id="PTHR31225:SF242">
    <property type="entry name" value="TERPENOID SYNTHASE 9"/>
    <property type="match status" value="1"/>
</dbReference>
<evidence type="ECO:0000259" key="10">
    <source>
        <dbReference type="PROSITE" id="PS50158"/>
    </source>
</evidence>
<dbReference type="Proteomes" id="UP000694251">
    <property type="component" value="Chromosome 12"/>
</dbReference>
<evidence type="ECO:0000256" key="9">
    <source>
        <dbReference type="SAM" id="MobiDB-lite"/>
    </source>
</evidence>
<dbReference type="GO" id="GO:0016102">
    <property type="term" value="P:diterpenoid biosynthetic process"/>
    <property type="evidence" value="ECO:0007669"/>
    <property type="project" value="InterPro"/>
</dbReference>
<evidence type="ECO:0000256" key="7">
    <source>
        <dbReference type="ARBA" id="ARBA00038405"/>
    </source>
</evidence>
<evidence type="ECO:0000256" key="8">
    <source>
        <dbReference type="PROSITE-ProRule" id="PRU00047"/>
    </source>
</evidence>
<evidence type="ECO:0000259" key="11">
    <source>
        <dbReference type="PROSITE" id="PS50994"/>
    </source>
</evidence>
<feature type="region of interest" description="Disordered" evidence="9">
    <location>
        <begin position="2930"/>
        <end position="2957"/>
    </location>
</feature>
<reference evidence="12 13" key="1">
    <citation type="submission" date="2020-12" db="EMBL/GenBank/DDBJ databases">
        <title>Concerted genomic and epigenomic changes stabilize Arabidopsis allopolyploids.</title>
        <authorList>
            <person name="Chen Z."/>
        </authorList>
    </citation>
    <scope>NUCLEOTIDE SEQUENCE [LARGE SCALE GENOMIC DNA]</scope>
    <source>
        <strain evidence="12">As9502</strain>
        <tissue evidence="12">Leaf</tissue>
    </source>
</reference>
<dbReference type="InterPro" id="IPR044814">
    <property type="entry name" value="Terpene_cyclase_plant_C1"/>
</dbReference>
<dbReference type="PROSITE" id="PS50158">
    <property type="entry name" value="ZF_CCHC"/>
    <property type="match status" value="1"/>
</dbReference>
<dbReference type="GO" id="GO:0015074">
    <property type="term" value="P:DNA integration"/>
    <property type="evidence" value="ECO:0007669"/>
    <property type="project" value="InterPro"/>
</dbReference>
<protein>
    <submittedName>
        <fullName evidence="12">Terpene synthase N-terminal domain</fullName>
    </submittedName>
</protein>
<feature type="compositionally biased region" description="Basic residues" evidence="9">
    <location>
        <begin position="1331"/>
        <end position="1348"/>
    </location>
</feature>
<dbReference type="InterPro" id="IPR001584">
    <property type="entry name" value="Integrase_cat-core"/>
</dbReference>
<keyword evidence="13" id="KW-1185">Reference proteome</keyword>
<evidence type="ECO:0000256" key="1">
    <source>
        <dbReference type="ARBA" id="ARBA00001936"/>
    </source>
</evidence>
<dbReference type="SFLD" id="SFLDS00005">
    <property type="entry name" value="Isoprenoid_Synthase_Type_I"/>
    <property type="match status" value="2"/>
</dbReference>
<sequence>MEESQPVLDHETRTFEKLQPSQWADHFLYIPIDEFVLDVLASELEAIKPKVRDMLMSYSQAEAHDSAKRKILLIYLMTSLGFAYHFENGIEETLTHAFENIDDMIAEEHDLYTISIFFWVFRTYGHNMSSDVFKIFKGEDGKFMDSLTKDAKGMLSLYEAAHLRTPKDCIMDESLSFTKRHLESLAGRASPHLSRLIHNALGLSQHQNMEILVALEYIKFYEHEEDHDKAILKFSKLNFKLLQLLYLKELKMITKWYKELDFASKLPPYFRDRIVELHFFVISMYFEPQFSRARIMLTKFYTAETILDDTFDRYASISEAKSLANSLERWAPDKDMDRQPAFLKFVFKFILDVFKDFERELGSEGRSYSLKGTLDEFKRLVKANLDLAKWAQASHVPSFDDYMEVGEVEITMYATMAGTLMGMGHIATEKAYEWLKSRPKIIQSLSINGRLMNDMAGFEDDMSRGYVTTGVNCYMKQYGVTKNEAFSALHKMRVDNDKIVNEELLMTKNVPRRILKEAINCARMTNVAYGYEVAHVPSFEKYMEVGEVELTGCVTVAERIRLKASNTLTSDDQETRKFKKVPLSEWTHYFHSIPLDISEMDVLKKEIDALKPKVKNRFMSSQGSDYTKKKILMIYLFVSLGIAHHFEEEIYETLNEGFKNIEKMMAGEEDLYTVSIIFWVFRRYGHYISSDVFTRFKESNGNFKESLIGDAKGMLGLYEAAHLATAKDYILDKALIFTSSHLESLVASGTCPPHLLVRIRNALSISQHWNFEVLVPLDFIPFYEQEKDHDETLLKFAKLSFKYLQLKYLQDLKILTKWYKELDFPSKFPPYFKDRCVENYFFVLSVFFEPQFSHARFIFARSFILQGIQDDTFDRYASLPEAESLGNSLKRWAPDHSMDKQPEYLKSVLKVILDTFQEFENELRPEGRSFSVNSAIKEFQAVSEANVEFTKWALVSHVPSFMEYMEVGEVEVVSSMTIAGILMSMGKMGTKEAFEWLKSRPKLVQALCTKGRLMNDIAGFEDDMSRGYVVNAVNCYMKQYGVTEEEAFKELRELVANTNKTINEEFLTTTCVSHYVLKEIMDFSRMITVTYNGYEGFTHPVGSLMSDSEGKTLEPTKGRFEVDKFDGDGDFTLWKHRMVGQLEILGFSALLKPKEPVKEGEKPDPLWKEKDQRVRNLLGHALTDPVLRKVMTEPTAYDMWKALENEYQAQTLPNRFYLKQRFFSFKMEEDQSLDKNLDNFNKLVLDLSSVNAEMREEDKAAVLMNSLPKKYDHLVHTLKYSSTKDTITTKEIIRSAYSIELELKQKGLISVKSADEGLLVLARGRSEKRGQSKGKSSRSKSKPKKKRACWICGSEEHLKKDCPKKFQPSSSQKGEASLAHDLKAEPLMLTASQVGPREGWILDSGCSYHMTKRKDLMFDVEEIKGGRMLMGNDTACEITAIGKIKIVNYDGSEVILSKVRYSPTARRNLISLGQLETLGCWYKSKDYRLRVFKGDREVIAGDYKDTLYLLDGEAAPAQVNVTVSIPDITQIWHSRLGHMSAKNLKIMVQKKLLNGDGISELKMCEHCIYGKSHKTPFKTGKHTSQEVLEYVHSDLWGSPNVTLSLSKCQYYISFVDDFSRKVWIYFLKTKDEAFAKFAEWLALVENQSGKKLKILRTDNGLEYCNKTFDDYCKERGIMRHRTCPYTPQQNGVAERLNRTILEKVRSLLSETGLGERFWAEASSTVVYIINRTPSAPLDFKVPEQVYTGREPEYSHMRRFGCLAYYHVEQGKLKPRAKKGVFMGYPQGVKGYRIWSIEDKKCIVSRDVTFSEDILYRDIEKMSETEKEVSKKKGKRVTFELQTEVTEASDGATLERGESSGESPQEQQIPSVVTEDGATEDGAMVDPEIIEEEEDTSEDASGQDLDTYLLARDRNRRQNIRPPSRYDHGNVAIYALVMSHIIDLDEPESFHEAMNCKERDKWILASDEEMESLLKNHTWILVDRPKDRKVIGCKWVFKLKQGLTDGEDPRYKARLVAKGFSQIEGIDYHEVFAPVVKHITIRLVLSMVVYQDMELEQLDVKTAFLHGDLEEEIYMEQPEGFVKGDKVCLLKKSLYGLKQAPRQWNRRFNQFMKSQKYTRSSYDPCVYFKCLSEGDYIYLLLYVDDMLIAAKVKEEIAKLKKVLGDEFDMKDMGKASRILGIDITRDREKGILQLSQQRYLEKVIRNFNMLESKAVMTPMGSHFKLSSTKPEDKAEAEAEMENIPYASAVGSLMYSMVGTRPDIAYAIGLVSRFMSCPNREHWSAVKWILRYIRGTADYKLTFTKSKDFKVRGYCDSDHSADLDRSRSITGYVFQVGENTVSWRSGLQQVVALSTTEAEYMALSEAAKEALWLSRIAEELGYPQHATEIFCDSQSAICLAKNNVHHERTKHIRRRFHFIRDEIEEGTLKVIKINTKENPADILTKSVPVKKFDDALSDLKAIKMEIVVSGDWTLDGLGLSLREWAAPAENGLAQIKRKAAFSLEHWNMEMLVPVEFIPFYEQEIDHDEMLLKFAKLSFKLGQLQYLQELKILTKWYKELDFATNLPPYFRDRIVEHHFLMQAVFFAPQLSRERIMMIQYFTGLALLDDTFDRYASLLEAECLANSLERWAPDNAMNKQPDYLRFFKAAAKANIDLEKWAQAGHMPSFEEYMEVGEVEVTVCATLAVLIHFLAKEKQMATDVLSFRDDSSLEDWHDFEVLSRGDEPKILIKKTSMQSLSERRISVDPQSLLSRNGSFDMIVSRPRDIDDIPLSQPLDHQMKTKFVSCSLPNSAATSPRHSSIHNWKDRTTEQVLDLMLVQDAATAFRRSKSCGEGRACTPSLDFDMLLHKSRNGHHNPNNNHHHHHHGYSSSNSKSLSHKSSGNNSFFSKTESNKSNRSNTNTNTANSKSINSFEDGFKCSALCLYLPGFSKGKPVRSSRKGDSSFTRTTTMTSSQSMARTASIRDTTVLSARASLERFECGSWTSSAMIYDDNADLGGHFFDLPSELIKGGPGGNDQDDPVSAAFVFDKEPNLEKEIKGVLKTSGSKSRRSMESPRHVRFSTSSPVSYPTSPTHSITPRLLQATEDFSSFLEAQAV</sequence>
<dbReference type="Pfam" id="PF14223">
    <property type="entry name" value="Retrotran_gag_2"/>
    <property type="match status" value="1"/>
</dbReference>
<dbReference type="Pfam" id="PF13976">
    <property type="entry name" value="gag_pre-integrs"/>
    <property type="match status" value="1"/>
</dbReference>
<evidence type="ECO:0000313" key="13">
    <source>
        <dbReference type="Proteomes" id="UP000694251"/>
    </source>
</evidence>
<comment type="cofactor">
    <cofactor evidence="2">
        <name>Mg(2+)</name>
        <dbReference type="ChEBI" id="CHEBI:18420"/>
    </cofactor>
</comment>
<feature type="region of interest" description="Disordered" evidence="9">
    <location>
        <begin position="1841"/>
        <end position="1880"/>
    </location>
</feature>
<feature type="compositionally biased region" description="Polar residues" evidence="9">
    <location>
        <begin position="1859"/>
        <end position="1870"/>
    </location>
</feature>
<dbReference type="FunFam" id="1.10.600.10:FF:000007">
    <property type="entry name" value="Isoprene synthase, chloroplastic"/>
    <property type="match status" value="2"/>
</dbReference>
<dbReference type="SMART" id="SM00343">
    <property type="entry name" value="ZnF_C2HC"/>
    <property type="match status" value="1"/>
</dbReference>
<dbReference type="Pfam" id="PF07727">
    <property type="entry name" value="RVT_2"/>
    <property type="match status" value="1"/>
</dbReference>
<dbReference type="GO" id="GO:0000287">
    <property type="term" value="F:magnesium ion binding"/>
    <property type="evidence" value="ECO:0007669"/>
    <property type="project" value="InterPro"/>
</dbReference>
<dbReference type="Pfam" id="PF01397">
    <property type="entry name" value="Terpene_synth"/>
    <property type="match status" value="2"/>
</dbReference>
<dbReference type="InterPro" id="IPR054722">
    <property type="entry name" value="PolX-like_BBD"/>
</dbReference>
<dbReference type="CDD" id="cd09272">
    <property type="entry name" value="RNase_HI_RT_Ty1"/>
    <property type="match status" value="1"/>
</dbReference>
<dbReference type="SFLD" id="SFLDG01019">
    <property type="entry name" value="Terpene_Cyclase_Like_1_C_Termi"/>
    <property type="match status" value="2"/>
</dbReference>
<proteinExistence type="inferred from homology"/>
<dbReference type="Pfam" id="PF03936">
    <property type="entry name" value="Terpene_synth_C"/>
    <property type="match status" value="3"/>
</dbReference>
<evidence type="ECO:0000256" key="6">
    <source>
        <dbReference type="ARBA" id="ARBA00023239"/>
    </source>
</evidence>
<evidence type="ECO:0000256" key="2">
    <source>
        <dbReference type="ARBA" id="ARBA00001946"/>
    </source>
</evidence>
<keyword evidence="6" id="KW-0456">Lyase</keyword>
<feature type="compositionally biased region" description="Low complexity" evidence="9">
    <location>
        <begin position="2941"/>
        <end position="2957"/>
    </location>
</feature>
<feature type="compositionally biased region" description="Low complexity" evidence="9">
    <location>
        <begin position="3059"/>
        <end position="3073"/>
    </location>
</feature>
<dbReference type="InterPro" id="IPR050148">
    <property type="entry name" value="Terpene_synthase-like"/>
</dbReference>
<dbReference type="GO" id="GO:0003676">
    <property type="term" value="F:nucleic acid binding"/>
    <property type="evidence" value="ECO:0007669"/>
    <property type="project" value="InterPro"/>
</dbReference>
<comment type="caution">
    <text evidence="12">The sequence shown here is derived from an EMBL/GenBank/DDBJ whole genome shotgun (WGS) entry which is preliminary data.</text>
</comment>
<feature type="compositionally biased region" description="Low complexity" evidence="9">
    <location>
        <begin position="2866"/>
        <end position="2905"/>
    </location>
</feature>
<evidence type="ECO:0000256" key="5">
    <source>
        <dbReference type="ARBA" id="ARBA00023211"/>
    </source>
</evidence>
<keyword evidence="8" id="KW-0862">Zinc</keyword>
<dbReference type="InterPro" id="IPR013103">
    <property type="entry name" value="RVT_2"/>
</dbReference>
<dbReference type="InterPro" id="IPR034741">
    <property type="entry name" value="Terpene_cyclase-like_1_C"/>
</dbReference>
<dbReference type="InterPro" id="IPR001878">
    <property type="entry name" value="Znf_CCHC"/>
</dbReference>
<evidence type="ECO:0000256" key="4">
    <source>
        <dbReference type="ARBA" id="ARBA00022842"/>
    </source>
</evidence>
<name>A0A8T1YKR2_ARASU</name>
<evidence type="ECO:0000256" key="3">
    <source>
        <dbReference type="ARBA" id="ARBA00022723"/>
    </source>
</evidence>
<feature type="domain" description="CCHC-type" evidence="10">
    <location>
        <begin position="1349"/>
        <end position="1364"/>
    </location>
</feature>
<dbReference type="Pfam" id="PF22936">
    <property type="entry name" value="Pol_BBD"/>
    <property type="match status" value="1"/>
</dbReference>
<dbReference type="PROSITE" id="PS50994">
    <property type="entry name" value="INTEGRASE"/>
    <property type="match status" value="1"/>
</dbReference>
<dbReference type="PANTHER" id="PTHR31225">
    <property type="entry name" value="OS04G0344100 PROTEIN-RELATED"/>
    <property type="match status" value="1"/>
</dbReference>
<organism evidence="12 13">
    <name type="scientific">Arabidopsis suecica</name>
    <name type="common">Swedish thale-cress</name>
    <name type="synonym">Cardaminopsis suecica</name>
    <dbReference type="NCBI Taxonomy" id="45249"/>
    <lineage>
        <taxon>Eukaryota</taxon>
        <taxon>Viridiplantae</taxon>
        <taxon>Streptophyta</taxon>
        <taxon>Embryophyta</taxon>
        <taxon>Tracheophyta</taxon>
        <taxon>Spermatophyta</taxon>
        <taxon>Magnoliopsida</taxon>
        <taxon>eudicotyledons</taxon>
        <taxon>Gunneridae</taxon>
        <taxon>Pentapetalae</taxon>
        <taxon>rosids</taxon>
        <taxon>malvids</taxon>
        <taxon>Brassicales</taxon>
        <taxon>Brassicaceae</taxon>
        <taxon>Camelineae</taxon>
        <taxon>Arabidopsis</taxon>
    </lineage>
</organism>
<feature type="compositionally biased region" description="Basic residues" evidence="9">
    <location>
        <begin position="2846"/>
        <end position="2865"/>
    </location>
</feature>
<feature type="region of interest" description="Disordered" evidence="9">
    <location>
        <begin position="3039"/>
        <end position="3077"/>
    </location>
</feature>
<accession>A0A8T1YKR2</accession>
<dbReference type="Pfam" id="PF25597">
    <property type="entry name" value="SH3_retrovirus"/>
    <property type="match status" value="1"/>
</dbReference>
<evidence type="ECO:0000313" key="12">
    <source>
        <dbReference type="EMBL" id="KAG7546817.1"/>
    </source>
</evidence>
<dbReference type="InterPro" id="IPR025724">
    <property type="entry name" value="GAG-pre-integrase_dom"/>
</dbReference>
<keyword evidence="8" id="KW-0863">Zinc-finger</keyword>
<dbReference type="Pfam" id="PF00665">
    <property type="entry name" value="rve"/>
    <property type="match status" value="1"/>
</dbReference>
<feature type="region of interest" description="Disordered" evidence="9">
    <location>
        <begin position="2846"/>
        <end position="2905"/>
    </location>
</feature>
<feature type="region of interest" description="Disordered" evidence="9">
    <location>
        <begin position="1324"/>
        <end position="1348"/>
    </location>
</feature>
<dbReference type="GO" id="GO:0008270">
    <property type="term" value="F:zinc ion binding"/>
    <property type="evidence" value="ECO:0007669"/>
    <property type="project" value="UniProtKB-KW"/>
</dbReference>
<dbReference type="GO" id="GO:0010333">
    <property type="term" value="F:terpene synthase activity"/>
    <property type="evidence" value="ECO:0007669"/>
    <property type="project" value="InterPro"/>
</dbReference>
<dbReference type="OrthoDB" id="1106346at2759"/>
<keyword evidence="3" id="KW-0479">Metal-binding</keyword>
<dbReference type="InterPro" id="IPR005630">
    <property type="entry name" value="Terpene_synthase_metal-bd"/>
</dbReference>
<dbReference type="EMBL" id="JAEFBJ010000012">
    <property type="protein sequence ID" value="KAG7546817.1"/>
    <property type="molecule type" value="Genomic_DNA"/>
</dbReference>
<dbReference type="InterPro" id="IPR057670">
    <property type="entry name" value="SH3_retrovirus"/>
</dbReference>
<comment type="cofactor">
    <cofactor evidence="1">
        <name>Mn(2+)</name>
        <dbReference type="ChEBI" id="CHEBI:29035"/>
    </cofactor>
</comment>
<keyword evidence="5" id="KW-0464">Manganese</keyword>